<evidence type="ECO:0000313" key="1">
    <source>
        <dbReference type="EMBL" id="KAK8838594.1"/>
    </source>
</evidence>
<dbReference type="EMBL" id="JAPFFF010000055">
    <property type="protein sequence ID" value="KAK8838594.1"/>
    <property type="molecule type" value="Genomic_DNA"/>
</dbReference>
<dbReference type="Proteomes" id="UP001470230">
    <property type="component" value="Unassembled WGS sequence"/>
</dbReference>
<comment type="caution">
    <text evidence="1">The sequence shown here is derived from an EMBL/GenBank/DDBJ whole genome shotgun (WGS) entry which is preliminary data.</text>
</comment>
<keyword evidence="2" id="KW-1185">Reference proteome</keyword>
<reference evidence="1 2" key="1">
    <citation type="submission" date="2024-04" db="EMBL/GenBank/DDBJ databases">
        <title>Tritrichomonas musculus Genome.</title>
        <authorList>
            <person name="Alves-Ferreira E."/>
            <person name="Grigg M."/>
            <person name="Lorenzi H."/>
            <person name="Galac M."/>
        </authorList>
    </citation>
    <scope>NUCLEOTIDE SEQUENCE [LARGE SCALE GENOMIC DNA]</scope>
    <source>
        <strain evidence="1 2">EAF2021</strain>
    </source>
</reference>
<evidence type="ECO:0000313" key="2">
    <source>
        <dbReference type="Proteomes" id="UP001470230"/>
    </source>
</evidence>
<name>A0ABR2GXE9_9EUKA</name>
<proteinExistence type="predicted"/>
<protein>
    <submittedName>
        <fullName evidence="1">Uncharacterized protein</fullName>
    </submittedName>
</protein>
<gene>
    <name evidence="1" type="ORF">M9Y10_033226</name>
</gene>
<organism evidence="1 2">
    <name type="scientific">Tritrichomonas musculus</name>
    <dbReference type="NCBI Taxonomy" id="1915356"/>
    <lineage>
        <taxon>Eukaryota</taxon>
        <taxon>Metamonada</taxon>
        <taxon>Parabasalia</taxon>
        <taxon>Tritrichomonadida</taxon>
        <taxon>Tritrichomonadidae</taxon>
        <taxon>Tritrichomonas</taxon>
    </lineage>
</organism>
<sequence length="201" mass="24525">MPIPHMVSWEFFIPSLSNFFPVVDLNAYIELNESSEPTESNEQNEFRELDNIYFIFDDMFGELENVNAYDSGDFNYFSYDDDFYFENNSFNNEVYFSSEPTHPTYEKANDVQREFHQYVILDKFNSYFRKIYYSFLYGIKKNRNTDQNKKKQIQYFKEFKIHRSYVESKNITKKFRKSSHFNFTNQNKNRKIRHLKKAIIL</sequence>
<accession>A0ABR2GXE9</accession>